<reference evidence="1 2" key="1">
    <citation type="journal article" date="2019" name="Commun. Biol.">
        <title>The bagworm genome reveals a unique fibroin gene that provides high tensile strength.</title>
        <authorList>
            <person name="Kono N."/>
            <person name="Nakamura H."/>
            <person name="Ohtoshi R."/>
            <person name="Tomita M."/>
            <person name="Numata K."/>
            <person name="Arakawa K."/>
        </authorList>
    </citation>
    <scope>NUCLEOTIDE SEQUENCE [LARGE SCALE GENOMIC DNA]</scope>
</reference>
<comment type="caution">
    <text evidence="1">The sequence shown here is derived from an EMBL/GenBank/DDBJ whole genome shotgun (WGS) entry which is preliminary data.</text>
</comment>
<evidence type="ECO:0000313" key="1">
    <source>
        <dbReference type="EMBL" id="GBP22040.1"/>
    </source>
</evidence>
<evidence type="ECO:0000313" key="2">
    <source>
        <dbReference type="Proteomes" id="UP000299102"/>
    </source>
</evidence>
<dbReference type="EMBL" id="BGZK01000135">
    <property type="protein sequence ID" value="GBP22040.1"/>
    <property type="molecule type" value="Genomic_DNA"/>
</dbReference>
<dbReference type="AlphaFoldDB" id="A0A4C1U705"/>
<sequence length="98" mass="10642">MLTPCTPWVPLIVAEPEPVPPAPCLPSLPPCPRLDRPRSVSTRAPPPCQSVAIPYCRPNRRRPCPVYPPCQPQCWPCPAGVYSGSPVSGPYGPCMPVW</sequence>
<proteinExistence type="predicted"/>
<gene>
    <name evidence="1" type="ORF">EVAR_18681_1</name>
</gene>
<dbReference type="Proteomes" id="UP000299102">
    <property type="component" value="Unassembled WGS sequence"/>
</dbReference>
<accession>A0A4C1U705</accession>
<keyword evidence="2" id="KW-1185">Reference proteome</keyword>
<organism evidence="1 2">
    <name type="scientific">Eumeta variegata</name>
    <name type="common">Bagworm moth</name>
    <name type="synonym">Eumeta japonica</name>
    <dbReference type="NCBI Taxonomy" id="151549"/>
    <lineage>
        <taxon>Eukaryota</taxon>
        <taxon>Metazoa</taxon>
        <taxon>Ecdysozoa</taxon>
        <taxon>Arthropoda</taxon>
        <taxon>Hexapoda</taxon>
        <taxon>Insecta</taxon>
        <taxon>Pterygota</taxon>
        <taxon>Neoptera</taxon>
        <taxon>Endopterygota</taxon>
        <taxon>Lepidoptera</taxon>
        <taxon>Glossata</taxon>
        <taxon>Ditrysia</taxon>
        <taxon>Tineoidea</taxon>
        <taxon>Psychidae</taxon>
        <taxon>Oiketicinae</taxon>
        <taxon>Eumeta</taxon>
    </lineage>
</organism>
<protein>
    <submittedName>
        <fullName evidence="1">Uncharacterized protein</fullName>
    </submittedName>
</protein>
<name>A0A4C1U705_EUMVA</name>